<evidence type="ECO:0000313" key="3">
    <source>
        <dbReference type="Proteomes" id="UP000887159"/>
    </source>
</evidence>
<dbReference type="Proteomes" id="UP000887159">
    <property type="component" value="Unassembled WGS sequence"/>
</dbReference>
<feature type="region of interest" description="Disordered" evidence="1">
    <location>
        <begin position="1"/>
        <end position="34"/>
    </location>
</feature>
<feature type="compositionally biased region" description="Basic and acidic residues" evidence="1">
    <location>
        <begin position="111"/>
        <end position="126"/>
    </location>
</feature>
<evidence type="ECO:0000313" key="2">
    <source>
        <dbReference type="EMBL" id="GFY03589.1"/>
    </source>
</evidence>
<keyword evidence="3" id="KW-1185">Reference proteome</keyword>
<reference evidence="2" key="1">
    <citation type="submission" date="2020-08" db="EMBL/GenBank/DDBJ databases">
        <title>Multicomponent nature underlies the extraordinary mechanical properties of spider dragline silk.</title>
        <authorList>
            <person name="Kono N."/>
            <person name="Nakamura H."/>
            <person name="Mori M."/>
            <person name="Yoshida Y."/>
            <person name="Ohtoshi R."/>
            <person name="Malay A.D."/>
            <person name="Moran D.A.P."/>
            <person name="Tomita M."/>
            <person name="Numata K."/>
            <person name="Arakawa K."/>
        </authorList>
    </citation>
    <scope>NUCLEOTIDE SEQUENCE</scope>
</reference>
<proteinExistence type="predicted"/>
<gene>
    <name evidence="2" type="primary">ORF1_84</name>
    <name evidence="2" type="ORF">TNCV_3092151</name>
</gene>
<sequence>MENKPLPEEAATFNDQVQNTKSPPVPPSKRPTEEFITDNAAAISELLKLRAAYAAGARKIAFILSTRDDIPPKQAALDKKNARVTSKRKKAAAPTENNTSDNASNAPKSLAKRETRKRATVDEDGFRLPPKKQTAIPNAPPIILSNAYEEVKEIEFDTEREREQTAASVTPSVKIPPFFIQPNPDWTDLMVFAHTLAPTLQSKLSGRFLRITVQSEEEYRKLPTYFSHEQIPFKSFMLKSERPLKLILRGLPTSTELEAVKKEIESEGFKIHKISRLTKFQSKAPMPLIYIQLINDLNADSIYNYVDMFGTHVAFEPYDGSRNRRPNQCWRCQGFFHSSEVCHLPMKCLKCAGPHQAKDCTLQFEDPLKCAN</sequence>
<name>A0A8X6V8T7_TRICX</name>
<evidence type="ECO:0000256" key="1">
    <source>
        <dbReference type="SAM" id="MobiDB-lite"/>
    </source>
</evidence>
<feature type="compositionally biased region" description="Polar residues" evidence="1">
    <location>
        <begin position="13"/>
        <end position="22"/>
    </location>
</feature>
<dbReference type="EMBL" id="BMAU01021239">
    <property type="protein sequence ID" value="GFY03589.1"/>
    <property type="molecule type" value="Genomic_DNA"/>
</dbReference>
<comment type="caution">
    <text evidence="2">The sequence shown here is derived from an EMBL/GenBank/DDBJ whole genome shotgun (WGS) entry which is preliminary data.</text>
</comment>
<organism evidence="2 3">
    <name type="scientific">Trichonephila clavipes</name>
    <name type="common">Golden silk orbweaver</name>
    <name type="synonym">Nephila clavipes</name>
    <dbReference type="NCBI Taxonomy" id="2585209"/>
    <lineage>
        <taxon>Eukaryota</taxon>
        <taxon>Metazoa</taxon>
        <taxon>Ecdysozoa</taxon>
        <taxon>Arthropoda</taxon>
        <taxon>Chelicerata</taxon>
        <taxon>Arachnida</taxon>
        <taxon>Araneae</taxon>
        <taxon>Araneomorphae</taxon>
        <taxon>Entelegynae</taxon>
        <taxon>Araneoidea</taxon>
        <taxon>Nephilidae</taxon>
        <taxon>Trichonephila</taxon>
    </lineage>
</organism>
<accession>A0A8X6V8T7</accession>
<protein>
    <submittedName>
        <fullName evidence="2">Nucleic-acid-binding protein from transposon X-element</fullName>
    </submittedName>
</protein>
<feature type="compositionally biased region" description="Polar residues" evidence="1">
    <location>
        <begin position="95"/>
        <end position="107"/>
    </location>
</feature>
<dbReference type="AlphaFoldDB" id="A0A8X6V8T7"/>
<feature type="region of interest" description="Disordered" evidence="1">
    <location>
        <begin position="74"/>
        <end position="135"/>
    </location>
</feature>